<keyword evidence="7" id="KW-0812">Transmembrane</keyword>
<dbReference type="GO" id="GO:0071949">
    <property type="term" value="F:FAD binding"/>
    <property type="evidence" value="ECO:0007669"/>
    <property type="project" value="InterPro"/>
</dbReference>
<reference evidence="9 10" key="2">
    <citation type="journal article" date="2012" name="Eukaryot. Cell">
        <title>Genome update of Botrytis cinerea strains B05.10 and T4.</title>
        <authorList>
            <person name="Staats M."/>
            <person name="van Kan J.A."/>
        </authorList>
    </citation>
    <scope>NUCLEOTIDE SEQUENCE [LARGE SCALE GENOMIC DNA]</scope>
    <source>
        <strain evidence="9 10">B05.10</strain>
    </source>
</reference>
<keyword evidence="7" id="KW-0472">Membrane</keyword>
<dbReference type="Gene3D" id="3.50.50.60">
    <property type="entry name" value="FAD/NAD(P)-binding domain"/>
    <property type="match status" value="1"/>
</dbReference>
<evidence type="ECO:0000256" key="6">
    <source>
        <dbReference type="ARBA" id="ARBA00023033"/>
    </source>
</evidence>
<dbReference type="Proteomes" id="UP000001798">
    <property type="component" value="Chromosome 2"/>
</dbReference>
<evidence type="ECO:0000313" key="9">
    <source>
        <dbReference type="EMBL" id="ATZ46600.1"/>
    </source>
</evidence>
<feature type="transmembrane region" description="Helical" evidence="7">
    <location>
        <begin position="12"/>
        <end position="34"/>
    </location>
</feature>
<proteinExistence type="inferred from homology"/>
<dbReference type="VEuPathDB" id="FungiDB:Bcin02g00013"/>
<dbReference type="InterPro" id="IPR036188">
    <property type="entry name" value="FAD/NAD-bd_sf"/>
</dbReference>
<evidence type="ECO:0000256" key="7">
    <source>
        <dbReference type="SAM" id="Phobius"/>
    </source>
</evidence>
<accession>A0A384J7Y7</accession>
<dbReference type="PANTHER" id="PTHR13789:SF318">
    <property type="entry name" value="GERANYLGERANYL DIPHOSPHATE REDUCTASE"/>
    <property type="match status" value="1"/>
</dbReference>
<dbReference type="Pfam" id="PF01494">
    <property type="entry name" value="FAD_binding_3"/>
    <property type="match status" value="1"/>
</dbReference>
<evidence type="ECO:0000256" key="5">
    <source>
        <dbReference type="ARBA" id="ARBA00023002"/>
    </source>
</evidence>
<protein>
    <recommendedName>
        <fullName evidence="8">FAD-binding domain-containing protein</fullName>
    </recommendedName>
</protein>
<reference evidence="9 10" key="1">
    <citation type="journal article" date="2011" name="PLoS Genet.">
        <title>Genomic analysis of the necrotrophic fungal pathogens Sclerotinia sclerotiorum and Botrytis cinerea.</title>
        <authorList>
            <person name="Amselem J."/>
            <person name="Cuomo C.A."/>
            <person name="van Kan J.A."/>
            <person name="Viaud M."/>
            <person name="Benito E.P."/>
            <person name="Couloux A."/>
            <person name="Coutinho P.M."/>
            <person name="de Vries R.P."/>
            <person name="Dyer P.S."/>
            <person name="Fillinger S."/>
            <person name="Fournier E."/>
            <person name="Gout L."/>
            <person name="Hahn M."/>
            <person name="Kohn L."/>
            <person name="Lapalu N."/>
            <person name="Plummer K.M."/>
            <person name="Pradier J.M."/>
            <person name="Quevillon E."/>
            <person name="Sharon A."/>
            <person name="Simon A."/>
            <person name="ten Have A."/>
            <person name="Tudzynski B."/>
            <person name="Tudzynski P."/>
            <person name="Wincker P."/>
            <person name="Andrew M."/>
            <person name="Anthouard V."/>
            <person name="Beever R.E."/>
            <person name="Beffa R."/>
            <person name="Benoit I."/>
            <person name="Bouzid O."/>
            <person name="Brault B."/>
            <person name="Chen Z."/>
            <person name="Choquer M."/>
            <person name="Collemare J."/>
            <person name="Cotton P."/>
            <person name="Danchin E.G."/>
            <person name="Da Silva C."/>
            <person name="Gautier A."/>
            <person name="Giraud C."/>
            <person name="Giraud T."/>
            <person name="Gonzalez C."/>
            <person name="Grossetete S."/>
            <person name="Guldener U."/>
            <person name="Henrissat B."/>
            <person name="Howlett B.J."/>
            <person name="Kodira C."/>
            <person name="Kretschmer M."/>
            <person name="Lappartient A."/>
            <person name="Leroch M."/>
            <person name="Levis C."/>
            <person name="Mauceli E."/>
            <person name="Neuveglise C."/>
            <person name="Oeser B."/>
            <person name="Pearson M."/>
            <person name="Poulain J."/>
            <person name="Poussereau N."/>
            <person name="Quesneville H."/>
            <person name="Rascle C."/>
            <person name="Schumacher J."/>
            <person name="Segurens B."/>
            <person name="Sexton A."/>
            <person name="Silva E."/>
            <person name="Sirven C."/>
            <person name="Soanes D.M."/>
            <person name="Talbot N.J."/>
            <person name="Templeton M."/>
            <person name="Yandava C."/>
            <person name="Yarden O."/>
            <person name="Zeng Q."/>
            <person name="Rollins J.A."/>
            <person name="Lebrun M.H."/>
            <person name="Dickman M."/>
        </authorList>
    </citation>
    <scope>NUCLEOTIDE SEQUENCE [LARGE SCALE GENOMIC DNA]</scope>
    <source>
        <strain evidence="9 10">B05.10</strain>
    </source>
</reference>
<organism evidence="9 10">
    <name type="scientific">Botryotinia fuckeliana (strain B05.10)</name>
    <name type="common">Noble rot fungus</name>
    <name type="synonym">Botrytis cinerea</name>
    <dbReference type="NCBI Taxonomy" id="332648"/>
    <lineage>
        <taxon>Eukaryota</taxon>
        <taxon>Fungi</taxon>
        <taxon>Dikarya</taxon>
        <taxon>Ascomycota</taxon>
        <taxon>Pezizomycotina</taxon>
        <taxon>Leotiomycetes</taxon>
        <taxon>Helotiales</taxon>
        <taxon>Sclerotiniaceae</taxon>
        <taxon>Botrytis</taxon>
    </lineage>
</organism>
<dbReference type="GO" id="GO:0004497">
    <property type="term" value="F:monooxygenase activity"/>
    <property type="evidence" value="ECO:0007669"/>
    <property type="project" value="UniProtKB-KW"/>
</dbReference>
<dbReference type="RefSeq" id="XP_024546774.1">
    <property type="nucleotide sequence ID" value="XM_024691004.1"/>
</dbReference>
<evidence type="ECO:0000259" key="8">
    <source>
        <dbReference type="Pfam" id="PF01494"/>
    </source>
</evidence>
<keyword evidence="5" id="KW-0560">Oxidoreductase</keyword>
<feature type="domain" description="FAD-binding" evidence="8">
    <location>
        <begin position="11"/>
        <end position="360"/>
    </location>
</feature>
<name>A0A384J7Y7_BOTFB</name>
<evidence type="ECO:0000256" key="3">
    <source>
        <dbReference type="ARBA" id="ARBA00022630"/>
    </source>
</evidence>
<evidence type="ECO:0000256" key="4">
    <source>
        <dbReference type="ARBA" id="ARBA00022827"/>
    </source>
</evidence>
<dbReference type="AlphaFoldDB" id="A0A384J7Y7"/>
<comment type="cofactor">
    <cofactor evidence="1">
        <name>FAD</name>
        <dbReference type="ChEBI" id="CHEBI:57692"/>
    </cofactor>
</comment>
<keyword evidence="3" id="KW-0285">Flavoprotein</keyword>
<sequence>MVATTLPSNDFRVIIVGGGISGLVTALAASRFGIRVDLYERNTSIKELGAGVAIGPNAAALLEKLSVGEVLDSISSRPVDRVNLIYRHHDTGEVGYTGKLNTAKRSFYCHRADFVRTIASCLPSDQIHLGKSLKSISQDPHSVTAFFEDGTSVTASALIGADGIRSKVRQTWNQEKPIFSGQIVVRSLVKMAALPQDVQNYCKHGNVWVAPGKKHIVAYPIQRGKTVCAGAIIPAFGGKEWEESWKARDDEIDMANFMSAIEEFHTDPKTMFQLGESTSIFGLYEREPITSWRNGRILLIGDAAHAMLPHQGQGGSQAVEDAYVLGVLLAAASSSHTPGLNITNWFDVFEQIRKPRAEQIAIESRAMGQAFDDLQLSAEGVDFLRKSYSWVFITEALDECEDQMKKSFGPNSVEWENLQKILETSPCREWTEDLSTWVSNPSQQMNI</sequence>
<dbReference type="PANTHER" id="PTHR13789">
    <property type="entry name" value="MONOOXYGENASE"/>
    <property type="match status" value="1"/>
</dbReference>
<dbReference type="GeneID" id="5425853"/>
<dbReference type="KEGG" id="bfu:BCIN_02g00013"/>
<evidence type="ECO:0000256" key="2">
    <source>
        <dbReference type="ARBA" id="ARBA00007992"/>
    </source>
</evidence>
<keyword evidence="4" id="KW-0274">FAD</keyword>
<evidence type="ECO:0000313" key="10">
    <source>
        <dbReference type="Proteomes" id="UP000001798"/>
    </source>
</evidence>
<reference evidence="9 10" key="3">
    <citation type="journal article" date="2017" name="Mol. Plant Pathol.">
        <title>A gapless genome sequence of the fungus Botrytis cinerea.</title>
        <authorList>
            <person name="Van Kan J.A."/>
            <person name="Stassen J.H."/>
            <person name="Mosbach A."/>
            <person name="Van Der Lee T.A."/>
            <person name="Faino L."/>
            <person name="Farmer A.D."/>
            <person name="Papasotiriou D.G."/>
            <person name="Zhou S."/>
            <person name="Seidl M.F."/>
            <person name="Cottam E."/>
            <person name="Edel D."/>
            <person name="Hahn M."/>
            <person name="Schwartz D.C."/>
            <person name="Dietrich R.A."/>
            <person name="Widdison S."/>
            <person name="Scalliet G."/>
        </authorList>
    </citation>
    <scope>NUCLEOTIDE SEQUENCE [LARGE SCALE GENOMIC DNA]</scope>
    <source>
        <strain evidence="9 10">B05.10</strain>
    </source>
</reference>
<keyword evidence="7" id="KW-1133">Transmembrane helix</keyword>
<dbReference type="SUPFAM" id="SSF51905">
    <property type="entry name" value="FAD/NAD(P)-binding domain"/>
    <property type="match status" value="1"/>
</dbReference>
<keyword evidence="10" id="KW-1185">Reference proteome</keyword>
<gene>
    <name evidence="9" type="ORF">BCIN_02g00013</name>
</gene>
<dbReference type="PRINTS" id="PR00420">
    <property type="entry name" value="RNGMNOXGNASE"/>
</dbReference>
<comment type="similarity">
    <text evidence="2">Belongs to the paxM FAD-dependent monooxygenase family.</text>
</comment>
<evidence type="ECO:0000256" key="1">
    <source>
        <dbReference type="ARBA" id="ARBA00001974"/>
    </source>
</evidence>
<dbReference type="InterPro" id="IPR050493">
    <property type="entry name" value="FAD-dep_Monooxygenase_BioMet"/>
</dbReference>
<keyword evidence="6" id="KW-0503">Monooxygenase</keyword>
<dbReference type="EMBL" id="CP009806">
    <property type="protein sequence ID" value="ATZ46600.1"/>
    <property type="molecule type" value="Genomic_DNA"/>
</dbReference>
<dbReference type="OrthoDB" id="16820at2759"/>
<dbReference type="InterPro" id="IPR002938">
    <property type="entry name" value="FAD-bd"/>
</dbReference>